<comment type="cofactor">
    <cofactor evidence="1">
        <name>Ni(2+)</name>
        <dbReference type="ChEBI" id="CHEBI:49786"/>
    </cofactor>
</comment>
<evidence type="ECO:0000313" key="4">
    <source>
        <dbReference type="Proteomes" id="UP000198341"/>
    </source>
</evidence>
<evidence type="ECO:0000313" key="3">
    <source>
        <dbReference type="EMBL" id="CCO16814.1"/>
    </source>
</evidence>
<dbReference type="STRING" id="41875.K8EFP7"/>
<dbReference type="AlphaFoldDB" id="K8EFP7"/>
<dbReference type="RefSeq" id="XP_007513256.1">
    <property type="nucleotide sequence ID" value="XM_007513194.1"/>
</dbReference>
<gene>
    <name evidence="3" type="ORF">Bathy05g02130</name>
</gene>
<proteinExistence type="predicted"/>
<dbReference type="KEGG" id="bpg:Bathy05g02130"/>
<name>K8EFP7_9CHLO</name>
<dbReference type="Gene3D" id="3.40.50.10880">
    <property type="entry name" value="Uncharacterised protein PF01937, DUF89, domain 3"/>
    <property type="match status" value="1"/>
</dbReference>
<evidence type="ECO:0000256" key="1">
    <source>
        <dbReference type="ARBA" id="ARBA00001967"/>
    </source>
</evidence>
<reference evidence="3 4" key="1">
    <citation type="submission" date="2011-10" db="EMBL/GenBank/DDBJ databases">
        <authorList>
            <person name="Genoscope - CEA"/>
        </authorList>
    </citation>
    <scope>NUCLEOTIDE SEQUENCE [LARGE SCALE GENOMIC DNA]</scope>
    <source>
        <strain evidence="3 4">RCC 1105</strain>
    </source>
</reference>
<organism evidence="3 4">
    <name type="scientific">Bathycoccus prasinos</name>
    <dbReference type="NCBI Taxonomy" id="41875"/>
    <lineage>
        <taxon>Eukaryota</taxon>
        <taxon>Viridiplantae</taxon>
        <taxon>Chlorophyta</taxon>
        <taxon>Mamiellophyceae</taxon>
        <taxon>Mamiellales</taxon>
        <taxon>Bathycoccaceae</taxon>
        <taxon>Bathycoccus</taxon>
    </lineage>
</organism>
<dbReference type="InterPro" id="IPR036075">
    <property type="entry name" value="ARMT-1-like_metal-bd_sf"/>
</dbReference>
<feature type="domain" description="Damage-control phosphatase ARMT1-like metal-binding" evidence="2">
    <location>
        <begin position="176"/>
        <end position="464"/>
    </location>
</feature>
<dbReference type="Pfam" id="PF01937">
    <property type="entry name" value="ARMT1-like_dom"/>
    <property type="match status" value="1"/>
</dbReference>
<dbReference type="Gene3D" id="1.10.285.20">
    <property type="entry name" value="Uncharacterised protein PF01937, DUF89, domain 2"/>
    <property type="match status" value="1"/>
</dbReference>
<accession>K8EFP7</accession>
<dbReference type="eggNOG" id="KOG4584">
    <property type="taxonomic scope" value="Eukaryota"/>
</dbReference>
<evidence type="ECO:0000259" key="2">
    <source>
        <dbReference type="Pfam" id="PF01937"/>
    </source>
</evidence>
<protein>
    <recommendedName>
        <fullName evidence="2">Damage-control phosphatase ARMT1-like metal-binding domain-containing protein</fullName>
    </recommendedName>
</protein>
<keyword evidence="4" id="KW-1185">Reference proteome</keyword>
<dbReference type="GeneID" id="19015716"/>
<dbReference type="InterPro" id="IPR002791">
    <property type="entry name" value="ARMT1-like_metal-bd"/>
</dbReference>
<dbReference type="EMBL" id="FO082274">
    <property type="protein sequence ID" value="CCO16814.1"/>
    <property type="molecule type" value="Genomic_DNA"/>
</dbReference>
<dbReference type="OrthoDB" id="498611at2759"/>
<dbReference type="Proteomes" id="UP000198341">
    <property type="component" value="Chromosome 5"/>
</dbReference>
<dbReference type="SUPFAM" id="SSF111321">
    <property type="entry name" value="AF1104-like"/>
    <property type="match status" value="1"/>
</dbReference>
<sequence>MTAPQISARYSTHAFASTSRAFSSPKLKSRCCSHRRLNRRRLKRDGEFCCASSSDTGETISENGSAKPSEASPFPLLSFANDSAREQLLSSSSYTHVSPGVCDAHASDVAIRAAWVVLLRSQHPSHRANAKRTKDMFHQEDESFLERYHEWERKYDMFLSSVESDAYQGGTLLNVVSEKEKLLREYGLPDLFRAVKASENALCSDVLFQSLRDDVDNSEDSLKSAIEIALAGNLFDAGAAQAVQNVVGGSSFKGDSNKFAFKNSEDLQFAFEASRKRVRNSEWLCDDLDELRANEYDRVCVFCDNAGADVLGMTLLARELAKRTKGAKVALVANELAALNDVTINELEEFYRVCEEHDPEYLQLYRENGKIALLSSGQASTLLNLNATGKDINDWVKREDTVGGVDMEGKKLKWLVVLDGMGRSLESNWECGKYVQPHVDVLNLAMVKSEINAKRLGANVYDCVCKLSNSR</sequence>